<keyword evidence="3" id="KW-1185">Reference proteome</keyword>
<organism evidence="2 3">
    <name type="scientific">Immersiella caudata</name>
    <dbReference type="NCBI Taxonomy" id="314043"/>
    <lineage>
        <taxon>Eukaryota</taxon>
        <taxon>Fungi</taxon>
        <taxon>Dikarya</taxon>
        <taxon>Ascomycota</taxon>
        <taxon>Pezizomycotina</taxon>
        <taxon>Sordariomycetes</taxon>
        <taxon>Sordariomycetidae</taxon>
        <taxon>Sordariales</taxon>
        <taxon>Lasiosphaeriaceae</taxon>
        <taxon>Immersiella</taxon>
    </lineage>
</organism>
<dbReference type="SUPFAM" id="SSF56112">
    <property type="entry name" value="Protein kinase-like (PK-like)"/>
    <property type="match status" value="1"/>
</dbReference>
<dbReference type="InterPro" id="IPR000719">
    <property type="entry name" value="Prot_kinase_dom"/>
</dbReference>
<dbReference type="AlphaFoldDB" id="A0AA39WSV3"/>
<proteinExistence type="predicted"/>
<dbReference type="InterPro" id="IPR011009">
    <property type="entry name" value="Kinase-like_dom_sf"/>
</dbReference>
<evidence type="ECO:0000313" key="2">
    <source>
        <dbReference type="EMBL" id="KAK0620983.1"/>
    </source>
</evidence>
<dbReference type="GO" id="GO:0005737">
    <property type="term" value="C:cytoplasm"/>
    <property type="evidence" value="ECO:0007669"/>
    <property type="project" value="TreeGrafter"/>
</dbReference>
<keyword evidence="2" id="KW-0808">Transferase</keyword>
<accession>A0AA39WSV3</accession>
<comment type="caution">
    <text evidence="2">The sequence shown here is derived from an EMBL/GenBank/DDBJ whole genome shotgun (WGS) entry which is preliminary data.</text>
</comment>
<dbReference type="PANTHER" id="PTHR44167">
    <property type="entry name" value="OVARIAN-SPECIFIC SERINE/THREONINE-PROTEIN KINASE LOK-RELATED"/>
    <property type="match status" value="1"/>
</dbReference>
<dbReference type="SMART" id="SM00220">
    <property type="entry name" value="S_TKc"/>
    <property type="match status" value="1"/>
</dbReference>
<evidence type="ECO:0000313" key="3">
    <source>
        <dbReference type="Proteomes" id="UP001175000"/>
    </source>
</evidence>
<dbReference type="Proteomes" id="UP001175000">
    <property type="component" value="Unassembled WGS sequence"/>
</dbReference>
<keyword evidence="2" id="KW-0418">Kinase</keyword>
<gene>
    <name evidence="2" type="ORF">B0T14DRAFT_522520</name>
</gene>
<dbReference type="PROSITE" id="PS50011">
    <property type="entry name" value="PROTEIN_KINASE_DOM"/>
    <property type="match status" value="1"/>
</dbReference>
<feature type="domain" description="Protein kinase" evidence="1">
    <location>
        <begin position="1"/>
        <end position="248"/>
    </location>
</feature>
<protein>
    <submittedName>
        <fullName evidence="2">Kinase-like domain-containing protein</fullName>
    </submittedName>
</protein>
<dbReference type="GO" id="GO:0005524">
    <property type="term" value="F:ATP binding"/>
    <property type="evidence" value="ECO:0007669"/>
    <property type="project" value="InterPro"/>
</dbReference>
<dbReference type="EMBL" id="JAULSU010000004">
    <property type="protein sequence ID" value="KAK0620983.1"/>
    <property type="molecule type" value="Genomic_DNA"/>
</dbReference>
<sequence>MGHDRCGSVGPGSKESKYVTFYLITPEDELFFGQLFKSKKEIALEEYQNALQHVPDSEVYPLIPPNVTLTTAPPDLDDVSAYIKRPGLISYETFKGTDFVPKSVLEETLIMEQISKTPHPHIIRYHGCRVHRGRITGIVFEQLDKTLAQYVFEPEFAHLDKAKFTEALESAIAYLHQLGLAHNDINPHNIMVRDGLPFLIDFGSCAPYGGRLQSLGSPGWYEELFYTSEAKHDVFALNKMREWLDKPE</sequence>
<reference evidence="2" key="1">
    <citation type="submission" date="2023-06" db="EMBL/GenBank/DDBJ databases">
        <title>Genome-scale phylogeny and comparative genomics of the fungal order Sordariales.</title>
        <authorList>
            <consortium name="Lawrence Berkeley National Laboratory"/>
            <person name="Hensen N."/>
            <person name="Bonometti L."/>
            <person name="Westerberg I."/>
            <person name="Brannstrom I.O."/>
            <person name="Guillou S."/>
            <person name="Cros-Aarteil S."/>
            <person name="Calhoun S."/>
            <person name="Haridas S."/>
            <person name="Kuo A."/>
            <person name="Mondo S."/>
            <person name="Pangilinan J."/>
            <person name="Riley R."/>
            <person name="Labutti K."/>
            <person name="Andreopoulos B."/>
            <person name="Lipzen A."/>
            <person name="Chen C."/>
            <person name="Yanf M."/>
            <person name="Daum C."/>
            <person name="Ng V."/>
            <person name="Clum A."/>
            <person name="Steindorff A."/>
            <person name="Ohm R."/>
            <person name="Martin F."/>
            <person name="Silar P."/>
            <person name="Natvig D."/>
            <person name="Lalanne C."/>
            <person name="Gautier V."/>
            <person name="Ament-Velasquez S.L."/>
            <person name="Kruys A."/>
            <person name="Hutchinson M.I."/>
            <person name="Powell A.J."/>
            <person name="Barry K."/>
            <person name="Miller A.N."/>
            <person name="Grigoriev I.V."/>
            <person name="Debuchy R."/>
            <person name="Gladieux P."/>
            <person name="Thoren M.H."/>
            <person name="Johannesson H."/>
        </authorList>
    </citation>
    <scope>NUCLEOTIDE SEQUENCE</scope>
    <source>
        <strain evidence="2">CBS 606.72</strain>
    </source>
</reference>
<dbReference type="PANTHER" id="PTHR44167:SF24">
    <property type="entry name" value="SERINE_THREONINE-PROTEIN KINASE CHK2"/>
    <property type="match status" value="1"/>
</dbReference>
<dbReference type="GO" id="GO:0005634">
    <property type="term" value="C:nucleus"/>
    <property type="evidence" value="ECO:0007669"/>
    <property type="project" value="TreeGrafter"/>
</dbReference>
<dbReference type="Pfam" id="PF00069">
    <property type="entry name" value="Pkinase"/>
    <property type="match status" value="1"/>
</dbReference>
<name>A0AA39WSV3_9PEZI</name>
<dbReference type="Gene3D" id="1.10.510.10">
    <property type="entry name" value="Transferase(Phosphotransferase) domain 1"/>
    <property type="match status" value="1"/>
</dbReference>
<dbReference type="GO" id="GO:0004674">
    <property type="term" value="F:protein serine/threonine kinase activity"/>
    <property type="evidence" value="ECO:0007669"/>
    <property type="project" value="TreeGrafter"/>
</dbReference>
<dbReference type="GO" id="GO:0044773">
    <property type="term" value="P:mitotic DNA damage checkpoint signaling"/>
    <property type="evidence" value="ECO:0007669"/>
    <property type="project" value="TreeGrafter"/>
</dbReference>
<evidence type="ECO:0000259" key="1">
    <source>
        <dbReference type="PROSITE" id="PS50011"/>
    </source>
</evidence>